<name>A0A0F9QSQ2_9ZZZZ</name>
<dbReference type="SMART" id="SM01027">
    <property type="entry name" value="Beta-Casp"/>
    <property type="match status" value="1"/>
</dbReference>
<dbReference type="GO" id="GO:0016787">
    <property type="term" value="F:hydrolase activity"/>
    <property type="evidence" value="ECO:0007669"/>
    <property type="project" value="UniProtKB-KW"/>
</dbReference>
<dbReference type="GO" id="GO:0004521">
    <property type="term" value="F:RNA endonuclease activity"/>
    <property type="evidence" value="ECO:0007669"/>
    <property type="project" value="TreeGrafter"/>
</dbReference>
<dbReference type="InterPro" id="IPR022712">
    <property type="entry name" value="Beta_Casp"/>
</dbReference>
<evidence type="ECO:0000313" key="4">
    <source>
        <dbReference type="EMBL" id="KKN40047.1"/>
    </source>
</evidence>
<organism evidence="4">
    <name type="scientific">marine sediment metagenome</name>
    <dbReference type="NCBI Taxonomy" id="412755"/>
    <lineage>
        <taxon>unclassified sequences</taxon>
        <taxon>metagenomes</taxon>
        <taxon>ecological metagenomes</taxon>
    </lineage>
</organism>
<dbReference type="Pfam" id="PF10996">
    <property type="entry name" value="Beta-Casp"/>
    <property type="match status" value="1"/>
</dbReference>
<keyword evidence="1" id="KW-0378">Hydrolase</keyword>
<feature type="domain" description="Beta-Casp" evidence="3">
    <location>
        <begin position="257"/>
        <end position="382"/>
    </location>
</feature>
<sequence length="468" mass="53002">MNIQLQFLGAAQNVTGSSYLLEVDNSKILIDCGLYQEREFRSRNWKPFPVDPKGIDTVLLTHAHLDHCGLLPKLAREGFAGKIICTRPTEEIVKIVLSDSARIQEEDARFKQKRHKRERRKGRYPEQALYGRRDAEKVFSLFESVGYEELVTINKAISVTFHDAGHILGSSMVKVKAVSNKEQRTILFSGDVGRWDKPIIRDPSLIEEADYILGESTYGDRLHEGSSDVKGKLCEIINSTVEKGGNVIIPSFAIERTQELMYFLSELLHEDRIPHLLTFVDSPMAINVTEVFKHHREYFDKEMLELIDNNESPLHFPSLVPTRRASQSKAINRIKGSCIIIAGSGMCTGGRIKYHLASNISRPESTILFIGYQAQGTLGREIVEGAERVRILGQIRRVKASIRRIDGFSAHADQSELLKWLSGFRAQPRKLFVVHGEQETTELFAGLVRKNHHWNVSVPQYLDKVALS</sequence>
<protein>
    <recommendedName>
        <fullName evidence="5">Metallo-beta-lactamase domain-containing protein</fullName>
    </recommendedName>
</protein>
<comment type="caution">
    <text evidence="4">The sequence shown here is derived from an EMBL/GenBank/DDBJ whole genome shotgun (WGS) entry which is preliminary data.</text>
</comment>
<evidence type="ECO:0008006" key="5">
    <source>
        <dbReference type="Google" id="ProtNLM"/>
    </source>
</evidence>
<proteinExistence type="predicted"/>
<dbReference type="Gene3D" id="3.60.15.10">
    <property type="entry name" value="Ribonuclease Z/Hydroxyacylglutathione hydrolase-like"/>
    <property type="match status" value="1"/>
</dbReference>
<dbReference type="InterPro" id="IPR050698">
    <property type="entry name" value="MBL"/>
</dbReference>
<dbReference type="Gene3D" id="3.40.50.10890">
    <property type="match status" value="1"/>
</dbReference>
<dbReference type="InterPro" id="IPR036866">
    <property type="entry name" value="RibonucZ/Hydroxyglut_hydro"/>
</dbReference>
<gene>
    <name evidence="4" type="ORF">LCGC14_0737410</name>
</gene>
<dbReference type="PANTHER" id="PTHR11203">
    <property type="entry name" value="CLEAVAGE AND POLYADENYLATION SPECIFICITY FACTOR FAMILY MEMBER"/>
    <property type="match status" value="1"/>
</dbReference>
<dbReference type="SMART" id="SM00849">
    <property type="entry name" value="Lactamase_B"/>
    <property type="match status" value="1"/>
</dbReference>
<dbReference type="SUPFAM" id="SSF56281">
    <property type="entry name" value="Metallo-hydrolase/oxidoreductase"/>
    <property type="match status" value="1"/>
</dbReference>
<dbReference type="InterPro" id="IPR001279">
    <property type="entry name" value="Metallo-B-lactamas"/>
</dbReference>
<dbReference type="CDD" id="cd16295">
    <property type="entry name" value="TTHA0252-CPSF-like_MBL-fold"/>
    <property type="match status" value="1"/>
</dbReference>
<feature type="domain" description="Metallo-beta-lactamase" evidence="2">
    <location>
        <begin position="15"/>
        <end position="226"/>
    </location>
</feature>
<accession>A0A0F9QSQ2</accession>
<dbReference type="Pfam" id="PF16661">
    <property type="entry name" value="Lactamase_B_6"/>
    <property type="match status" value="1"/>
</dbReference>
<dbReference type="InterPro" id="IPR011108">
    <property type="entry name" value="RMMBL"/>
</dbReference>
<dbReference type="EMBL" id="LAZR01001729">
    <property type="protein sequence ID" value="KKN40047.1"/>
    <property type="molecule type" value="Genomic_DNA"/>
</dbReference>
<reference evidence="4" key="1">
    <citation type="journal article" date="2015" name="Nature">
        <title>Complex archaea that bridge the gap between prokaryotes and eukaryotes.</title>
        <authorList>
            <person name="Spang A."/>
            <person name="Saw J.H."/>
            <person name="Jorgensen S.L."/>
            <person name="Zaremba-Niedzwiedzka K."/>
            <person name="Martijn J."/>
            <person name="Lind A.E."/>
            <person name="van Eijk R."/>
            <person name="Schleper C."/>
            <person name="Guy L."/>
            <person name="Ettema T.J."/>
        </authorList>
    </citation>
    <scope>NUCLEOTIDE SEQUENCE</scope>
</reference>
<evidence type="ECO:0000256" key="1">
    <source>
        <dbReference type="ARBA" id="ARBA00022801"/>
    </source>
</evidence>
<dbReference type="PANTHER" id="PTHR11203:SF37">
    <property type="entry name" value="INTEGRATOR COMPLEX SUBUNIT 11"/>
    <property type="match status" value="1"/>
</dbReference>
<evidence type="ECO:0000259" key="3">
    <source>
        <dbReference type="SMART" id="SM01027"/>
    </source>
</evidence>
<evidence type="ECO:0000259" key="2">
    <source>
        <dbReference type="SMART" id="SM00849"/>
    </source>
</evidence>
<dbReference type="AlphaFoldDB" id="A0A0F9QSQ2"/>
<dbReference type="Pfam" id="PF07521">
    <property type="entry name" value="RMMBL"/>
    <property type="match status" value="1"/>
</dbReference>